<dbReference type="SUPFAM" id="SSF51556">
    <property type="entry name" value="Metallo-dependent hydrolases"/>
    <property type="match status" value="1"/>
</dbReference>
<evidence type="ECO:0000256" key="3">
    <source>
        <dbReference type="PROSITE-ProRule" id="PRU00679"/>
    </source>
</evidence>
<dbReference type="PANTHER" id="PTHR10819:SF3">
    <property type="entry name" value="PHOSPHOTRIESTERASE-RELATED PROTEIN"/>
    <property type="match status" value="1"/>
</dbReference>
<keyword evidence="5" id="KW-1185">Reference proteome</keyword>
<evidence type="ECO:0000313" key="4">
    <source>
        <dbReference type="EMBL" id="QYD73211.1"/>
    </source>
</evidence>
<dbReference type="CDD" id="cd00530">
    <property type="entry name" value="PTE"/>
    <property type="match status" value="1"/>
</dbReference>
<comment type="similarity">
    <text evidence="3">Belongs to the metallo-dependent hydrolases superfamily. Phosphotriesterase family.</text>
</comment>
<dbReference type="Proteomes" id="UP000826462">
    <property type="component" value="Chromosome 2"/>
</dbReference>
<dbReference type="PIRSF" id="PIRSF016839">
    <property type="entry name" value="PhP"/>
    <property type="match status" value="1"/>
</dbReference>
<accession>A0ABX8UWG1</accession>
<evidence type="ECO:0000313" key="5">
    <source>
        <dbReference type="Proteomes" id="UP000826462"/>
    </source>
</evidence>
<dbReference type="PROSITE" id="PS51347">
    <property type="entry name" value="PHOSPHOTRIESTERASE_2"/>
    <property type="match status" value="1"/>
</dbReference>
<dbReference type="RefSeq" id="WP_219802876.1">
    <property type="nucleotide sequence ID" value="NZ_CP080096.1"/>
</dbReference>
<keyword evidence="2" id="KW-0378">Hydrolase</keyword>
<evidence type="ECO:0000256" key="2">
    <source>
        <dbReference type="ARBA" id="ARBA00022801"/>
    </source>
</evidence>
<gene>
    <name evidence="4" type="ORF">KZJ38_26560</name>
</gene>
<dbReference type="Gene3D" id="3.20.20.140">
    <property type="entry name" value="Metal-dependent hydrolases"/>
    <property type="match status" value="1"/>
</dbReference>
<keyword evidence="1" id="KW-0479">Metal-binding</keyword>
<name>A0ABX8UWG1_9BURK</name>
<proteinExistence type="inferred from homology"/>
<reference evidence="4 5" key="1">
    <citation type="submission" date="2021-07" db="EMBL/GenBank/DDBJ databases">
        <title>Paraburkholderia edwinii protects Aspergillus sp. from phenazines by acting as a toxin sponge.</title>
        <authorList>
            <person name="Dahlstrom K.M."/>
            <person name="Newman D.K."/>
        </authorList>
    </citation>
    <scope>NUCLEOTIDE SEQUENCE [LARGE SCALE GENOMIC DNA]</scope>
    <source>
        <strain evidence="4 5">Pe01</strain>
    </source>
</reference>
<organism evidence="4 5">
    <name type="scientific">Paraburkholderia edwinii</name>
    <dbReference type="NCBI Taxonomy" id="2861782"/>
    <lineage>
        <taxon>Bacteria</taxon>
        <taxon>Pseudomonadati</taxon>
        <taxon>Pseudomonadota</taxon>
        <taxon>Betaproteobacteria</taxon>
        <taxon>Burkholderiales</taxon>
        <taxon>Burkholderiaceae</taxon>
        <taxon>Paraburkholderia</taxon>
    </lineage>
</organism>
<dbReference type="PANTHER" id="PTHR10819">
    <property type="entry name" value="PHOSPHOTRIESTERASE-RELATED"/>
    <property type="match status" value="1"/>
</dbReference>
<dbReference type="Pfam" id="PF02126">
    <property type="entry name" value="PTE"/>
    <property type="match status" value="1"/>
</dbReference>
<dbReference type="EMBL" id="CP080096">
    <property type="protein sequence ID" value="QYD73211.1"/>
    <property type="molecule type" value="Genomic_DNA"/>
</dbReference>
<protein>
    <submittedName>
        <fullName evidence="4">Phosphotriesterase-related protein</fullName>
    </submittedName>
</protein>
<dbReference type="PROSITE" id="PS01322">
    <property type="entry name" value="PHOSPHOTRIESTERASE_1"/>
    <property type="match status" value="1"/>
</dbReference>
<dbReference type="InterPro" id="IPR001559">
    <property type="entry name" value="Phosphotriesterase"/>
</dbReference>
<sequence>MTEPQPALLPTAALPVGVDSGHVMTVCGPVPVDQMGVTLMHEHILLDASNKWVPPSCCAGRHIGEQKVHIGILGALRMNPLMNRDNCRLVDVDLAVDELMKFRERGGTTVVDPTNIGIGRDPAALQEVSRRTGLHIVMSTGFYLEPSHPAYVRERTIDELAEQLMFDVGALERRPEVIAGLIGEIGVSAAFTAEETKSLRAAARASAATGVPLSVHLPGWARHGHRVLDIVEEEGAQLRHTVLCHMNPSHADVGYQHALAERGAWLEYDMIGMDYYYADEDAQSPSDEENARAIRALIDAGYLDRLLMSQDVFLKMMLTHYGGFGYGYILEHFVPRLRRHGVTDEQIDTMLVANPARVFSRRACADSEGVAQSRIEKDIE</sequence>
<dbReference type="InterPro" id="IPR017947">
    <property type="entry name" value="AryldialkylPase_Zn-BS"/>
</dbReference>
<evidence type="ECO:0000256" key="1">
    <source>
        <dbReference type="ARBA" id="ARBA00022723"/>
    </source>
</evidence>
<dbReference type="InterPro" id="IPR032466">
    <property type="entry name" value="Metal_Hydrolase"/>
</dbReference>
<comment type="caution">
    <text evidence="3">Lacks conserved residue(s) required for the propagation of feature annotation.</text>
</comment>